<gene>
    <name evidence="3" type="ORF">WG66_13103</name>
</gene>
<reference evidence="3 4" key="1">
    <citation type="submission" date="2015-12" db="EMBL/GenBank/DDBJ databases">
        <title>Draft genome sequence of Moniliophthora roreri, the causal agent of frosty pod rot of cacao.</title>
        <authorList>
            <person name="Aime M.C."/>
            <person name="Diaz-Valderrama J.R."/>
            <person name="Kijpornyongpan T."/>
            <person name="Phillips-Mora W."/>
        </authorList>
    </citation>
    <scope>NUCLEOTIDE SEQUENCE [LARGE SCALE GENOMIC DNA]</scope>
    <source>
        <strain evidence="3 4">MCA 2952</strain>
    </source>
</reference>
<evidence type="ECO:0000256" key="2">
    <source>
        <dbReference type="SAM" id="Phobius"/>
    </source>
</evidence>
<protein>
    <submittedName>
        <fullName evidence="3">Uncharacterized protein</fullName>
    </submittedName>
</protein>
<dbReference type="EMBL" id="LATX01002091">
    <property type="protein sequence ID" value="KTB34311.1"/>
    <property type="molecule type" value="Genomic_DNA"/>
</dbReference>
<keyword evidence="2" id="KW-1133">Transmembrane helix</keyword>
<evidence type="ECO:0000256" key="1">
    <source>
        <dbReference type="SAM" id="MobiDB-lite"/>
    </source>
</evidence>
<proteinExistence type="predicted"/>
<feature type="region of interest" description="Disordered" evidence="1">
    <location>
        <begin position="155"/>
        <end position="177"/>
    </location>
</feature>
<keyword evidence="2" id="KW-0812">Transmembrane</keyword>
<name>A0A0W0FD73_MONRR</name>
<organism evidence="3 4">
    <name type="scientific">Moniliophthora roreri</name>
    <name type="common">Frosty pod rot fungus</name>
    <name type="synonym">Monilia roreri</name>
    <dbReference type="NCBI Taxonomy" id="221103"/>
    <lineage>
        <taxon>Eukaryota</taxon>
        <taxon>Fungi</taxon>
        <taxon>Dikarya</taxon>
        <taxon>Basidiomycota</taxon>
        <taxon>Agaricomycotina</taxon>
        <taxon>Agaricomycetes</taxon>
        <taxon>Agaricomycetidae</taxon>
        <taxon>Agaricales</taxon>
        <taxon>Marasmiineae</taxon>
        <taxon>Marasmiaceae</taxon>
        <taxon>Moniliophthora</taxon>
    </lineage>
</organism>
<evidence type="ECO:0000313" key="3">
    <source>
        <dbReference type="EMBL" id="KTB34311.1"/>
    </source>
</evidence>
<sequence>MEGKTAITHTSTTDADSPALPPFLLLPFVTFLIASGVAIFKWRFPCSSTKGLERESARIHELIMSAWEEDLLGDSETQFKRAWRKYRDEIEDIKLRAIRKPDSRTHPVAWILFYLHQLRVIDACYTGLRVLTTSIKWQIEMEKKKRRFGYLSDAYSSGVSVPDSESFRSRGTTEVLE</sequence>
<evidence type="ECO:0000313" key="4">
    <source>
        <dbReference type="Proteomes" id="UP000054988"/>
    </source>
</evidence>
<keyword evidence="2" id="KW-0472">Membrane</keyword>
<dbReference type="Proteomes" id="UP000054988">
    <property type="component" value="Unassembled WGS sequence"/>
</dbReference>
<feature type="transmembrane region" description="Helical" evidence="2">
    <location>
        <begin position="20"/>
        <end position="40"/>
    </location>
</feature>
<comment type="caution">
    <text evidence="3">The sequence shown here is derived from an EMBL/GenBank/DDBJ whole genome shotgun (WGS) entry which is preliminary data.</text>
</comment>
<accession>A0A0W0FD73</accession>
<dbReference type="AlphaFoldDB" id="A0A0W0FD73"/>